<evidence type="ECO:0000313" key="3">
    <source>
        <dbReference type="Proteomes" id="UP000781958"/>
    </source>
</evidence>
<organism evidence="2 3">
    <name type="scientific">Azospirillum rugosum</name>
    <dbReference type="NCBI Taxonomy" id="416170"/>
    <lineage>
        <taxon>Bacteria</taxon>
        <taxon>Pseudomonadati</taxon>
        <taxon>Pseudomonadota</taxon>
        <taxon>Alphaproteobacteria</taxon>
        <taxon>Rhodospirillales</taxon>
        <taxon>Azospirillaceae</taxon>
        <taxon>Azospirillum</taxon>
    </lineage>
</organism>
<proteinExistence type="predicted"/>
<keyword evidence="3" id="KW-1185">Reference proteome</keyword>
<dbReference type="Proteomes" id="UP000781958">
    <property type="component" value="Unassembled WGS sequence"/>
</dbReference>
<comment type="caution">
    <text evidence="2">The sequence shown here is derived from an EMBL/GenBank/DDBJ whole genome shotgun (WGS) entry which is preliminary data.</text>
</comment>
<reference evidence="2 3" key="1">
    <citation type="submission" date="2021-03" db="EMBL/GenBank/DDBJ databases">
        <title>Genomic Encyclopedia of Type Strains, Phase III (KMG-III): the genomes of soil and plant-associated and newly described type strains.</title>
        <authorList>
            <person name="Whitman W."/>
        </authorList>
    </citation>
    <scope>NUCLEOTIDE SEQUENCE [LARGE SCALE GENOMIC DNA]</scope>
    <source>
        <strain evidence="2 3">IMMIB AFH-6</strain>
    </source>
</reference>
<evidence type="ECO:0000256" key="1">
    <source>
        <dbReference type="SAM" id="Coils"/>
    </source>
</evidence>
<feature type="coiled-coil region" evidence="1">
    <location>
        <begin position="2"/>
        <end position="50"/>
    </location>
</feature>
<dbReference type="RefSeq" id="WP_209763786.1">
    <property type="nucleotide sequence ID" value="NZ_JAGINP010000001.1"/>
</dbReference>
<accession>A0ABS4SCW3</accession>
<evidence type="ECO:0000313" key="2">
    <source>
        <dbReference type="EMBL" id="MBP2290416.1"/>
    </source>
</evidence>
<dbReference type="EMBL" id="JAGINP010000001">
    <property type="protein sequence ID" value="MBP2290416.1"/>
    <property type="molecule type" value="Genomic_DNA"/>
</dbReference>
<sequence length="50" mass="5995">MFNIIRQEQREVEGELEKEEQRQTPDVGRLVALKQQATNLSRELEHFRDV</sequence>
<keyword evidence="1" id="KW-0175">Coiled coil</keyword>
<gene>
    <name evidence="2" type="ORF">J2851_000153</name>
</gene>
<name>A0ABS4SCW3_9PROT</name>
<protein>
    <submittedName>
        <fullName evidence="2">Uncharacterized protein</fullName>
    </submittedName>
</protein>